<gene>
    <name evidence="1" type="ORF">KL86APRO_10772</name>
</gene>
<proteinExistence type="predicted"/>
<organism evidence="1">
    <name type="scientific">uncultured Alphaproteobacteria bacterium</name>
    <dbReference type="NCBI Taxonomy" id="91750"/>
    <lineage>
        <taxon>Bacteria</taxon>
        <taxon>Pseudomonadati</taxon>
        <taxon>Pseudomonadota</taxon>
        <taxon>Alphaproteobacteria</taxon>
        <taxon>environmental samples</taxon>
    </lineage>
</organism>
<dbReference type="AlphaFoldDB" id="A0A212JAW5"/>
<name>A0A212JAW5_9PROT</name>
<accession>A0A212JAW5</accession>
<reference evidence="1" key="1">
    <citation type="submission" date="2016-04" db="EMBL/GenBank/DDBJ databases">
        <authorList>
            <person name="Evans L.H."/>
            <person name="Alamgir A."/>
            <person name="Owens N."/>
            <person name="Weber N.D."/>
            <person name="Virtaneva K."/>
            <person name="Barbian K."/>
            <person name="Babar A."/>
            <person name="Rosenke K."/>
        </authorList>
    </citation>
    <scope>NUCLEOTIDE SEQUENCE</scope>
    <source>
        <strain evidence="1">86</strain>
    </source>
</reference>
<protein>
    <submittedName>
        <fullName evidence="1">Uncharacterized protein</fullName>
    </submittedName>
</protein>
<sequence length="167" mass="18079">MSNTQTRETIHRMIGASVRTAAKLSGRDAAVSGILSGLRHLREVVTQQGGEDAARVFDDQVREHVLGRVLSTMNTPAAAEPITVVLPRSAEARAGAIMRDVSESCLVLNTVARDEGVFTYTMTGLLDQLIDQLGGMPNWAELQDALRVAEPSWTWESSPINGDVTIH</sequence>
<dbReference type="EMBL" id="FLUO01000001">
    <property type="protein sequence ID" value="SBV96538.1"/>
    <property type="molecule type" value="Genomic_DNA"/>
</dbReference>
<evidence type="ECO:0000313" key="1">
    <source>
        <dbReference type="EMBL" id="SBV96538.1"/>
    </source>
</evidence>